<gene>
    <name evidence="3" type="ORF">PMAYCL1PPCAC_13332</name>
</gene>
<accession>A0AAN4ZRK1</accession>
<comment type="caution">
    <text evidence="3">The sequence shown here is derived from an EMBL/GenBank/DDBJ whole genome shotgun (WGS) entry which is preliminary data.</text>
</comment>
<feature type="compositionally biased region" description="Basic and acidic residues" evidence="1">
    <location>
        <begin position="58"/>
        <end position="69"/>
    </location>
</feature>
<keyword evidence="2" id="KW-1133">Transmembrane helix</keyword>
<feature type="non-terminal residue" evidence="3">
    <location>
        <position position="107"/>
    </location>
</feature>
<dbReference type="EMBL" id="BTRK01000003">
    <property type="protein sequence ID" value="GMR43137.1"/>
    <property type="molecule type" value="Genomic_DNA"/>
</dbReference>
<keyword evidence="4" id="KW-1185">Reference proteome</keyword>
<feature type="non-terminal residue" evidence="3">
    <location>
        <position position="1"/>
    </location>
</feature>
<protein>
    <submittedName>
        <fullName evidence="3">Uncharacterized protein</fullName>
    </submittedName>
</protein>
<dbReference type="AlphaFoldDB" id="A0AAN4ZRK1"/>
<evidence type="ECO:0000313" key="4">
    <source>
        <dbReference type="Proteomes" id="UP001328107"/>
    </source>
</evidence>
<dbReference type="Proteomes" id="UP001328107">
    <property type="component" value="Unassembled WGS sequence"/>
</dbReference>
<keyword evidence="2" id="KW-0472">Membrane</keyword>
<proteinExistence type="predicted"/>
<feature type="transmembrane region" description="Helical" evidence="2">
    <location>
        <begin position="13"/>
        <end position="33"/>
    </location>
</feature>
<evidence type="ECO:0000313" key="3">
    <source>
        <dbReference type="EMBL" id="GMR43137.1"/>
    </source>
</evidence>
<reference evidence="4" key="1">
    <citation type="submission" date="2022-10" db="EMBL/GenBank/DDBJ databases">
        <title>Genome assembly of Pristionchus species.</title>
        <authorList>
            <person name="Yoshida K."/>
            <person name="Sommer R.J."/>
        </authorList>
    </citation>
    <scope>NUCLEOTIDE SEQUENCE [LARGE SCALE GENOMIC DNA]</scope>
    <source>
        <strain evidence="4">RS5460</strain>
    </source>
</reference>
<feature type="compositionally biased region" description="Polar residues" evidence="1">
    <location>
        <begin position="97"/>
        <end position="107"/>
    </location>
</feature>
<keyword evidence="2" id="KW-0812">Transmembrane</keyword>
<organism evidence="3 4">
    <name type="scientific">Pristionchus mayeri</name>
    <dbReference type="NCBI Taxonomy" id="1317129"/>
    <lineage>
        <taxon>Eukaryota</taxon>
        <taxon>Metazoa</taxon>
        <taxon>Ecdysozoa</taxon>
        <taxon>Nematoda</taxon>
        <taxon>Chromadorea</taxon>
        <taxon>Rhabditida</taxon>
        <taxon>Rhabditina</taxon>
        <taxon>Diplogasteromorpha</taxon>
        <taxon>Diplogasteroidea</taxon>
        <taxon>Neodiplogasteridae</taxon>
        <taxon>Pristionchus</taxon>
    </lineage>
</organism>
<sequence length="107" mass="11387">VASSSSSPMLLQIGIWLSTLALIAATVVLVGCSKQEKSQASQKRGALSAGASDLDEVQPVKREVSRAQEIKNGARGKKNEYKTLAQMQSSDFDKSMHVTSEPPTAPK</sequence>
<evidence type="ECO:0000256" key="2">
    <source>
        <dbReference type="SAM" id="Phobius"/>
    </source>
</evidence>
<feature type="region of interest" description="Disordered" evidence="1">
    <location>
        <begin position="37"/>
        <end position="107"/>
    </location>
</feature>
<name>A0AAN4ZRK1_9BILA</name>
<evidence type="ECO:0000256" key="1">
    <source>
        <dbReference type="SAM" id="MobiDB-lite"/>
    </source>
</evidence>